<comment type="similarity">
    <text evidence="1 5">Belongs to the HisA/HisF family.</text>
</comment>
<dbReference type="EMBL" id="JBHMAX010000002">
    <property type="protein sequence ID" value="MFB9730597.1"/>
    <property type="molecule type" value="Genomic_DNA"/>
</dbReference>
<comment type="pathway">
    <text evidence="4">Amino-acid biosynthesis.</text>
</comment>
<evidence type="ECO:0000256" key="4">
    <source>
        <dbReference type="ARBA" id="ARBA00029440"/>
    </source>
</evidence>
<evidence type="ECO:0000313" key="7">
    <source>
        <dbReference type="Proteomes" id="UP001589613"/>
    </source>
</evidence>
<organism evidence="6 7">
    <name type="scientific">Ornithinimicrobium kibberense</name>
    <dbReference type="NCBI Taxonomy" id="282060"/>
    <lineage>
        <taxon>Bacteria</taxon>
        <taxon>Bacillati</taxon>
        <taxon>Actinomycetota</taxon>
        <taxon>Actinomycetes</taxon>
        <taxon>Micrococcales</taxon>
        <taxon>Ornithinimicrobiaceae</taxon>
        <taxon>Ornithinimicrobium</taxon>
    </lineage>
</organism>
<keyword evidence="3 5" id="KW-0368">Histidine biosynthesis</keyword>
<dbReference type="PANTHER" id="PTHR43090:SF2">
    <property type="entry name" value="1-(5-PHOSPHORIBOSYL)-5-[(5-PHOSPHORIBOSYLAMINO)METHYLIDENEAMINO] IMIDAZOLE-4-CARBOXAMIDE ISOMERASE"/>
    <property type="match status" value="1"/>
</dbReference>
<protein>
    <submittedName>
        <fullName evidence="6">HisA/HisF-related TIM barrel protein</fullName>
    </submittedName>
</protein>
<dbReference type="Pfam" id="PF00977">
    <property type="entry name" value="His_biosynth"/>
    <property type="match status" value="1"/>
</dbReference>
<accession>A0ABV5UYG5</accession>
<dbReference type="SUPFAM" id="SSF51366">
    <property type="entry name" value="Ribulose-phoshate binding barrel"/>
    <property type="match status" value="1"/>
</dbReference>
<name>A0ABV5UYG5_9MICO</name>
<evidence type="ECO:0000256" key="2">
    <source>
        <dbReference type="ARBA" id="ARBA00022605"/>
    </source>
</evidence>
<evidence type="ECO:0000313" key="6">
    <source>
        <dbReference type="EMBL" id="MFB9730597.1"/>
    </source>
</evidence>
<evidence type="ECO:0000256" key="3">
    <source>
        <dbReference type="ARBA" id="ARBA00023102"/>
    </source>
</evidence>
<gene>
    <name evidence="6" type="ORF">ACFFN0_00885</name>
</gene>
<dbReference type="InterPro" id="IPR044524">
    <property type="entry name" value="Isoase_HisA-like"/>
</dbReference>
<evidence type="ECO:0000256" key="5">
    <source>
        <dbReference type="RuleBase" id="RU003657"/>
    </source>
</evidence>
<keyword evidence="7" id="KW-1185">Reference proteome</keyword>
<dbReference type="PANTHER" id="PTHR43090">
    <property type="entry name" value="1-(5-PHOSPHORIBOSYL)-5-[(5-PHOSPHORIBOSYLAMINO)METHYLIDENEAMINO] IMIDAZOLE-4-CARBOXAMIDE ISOMERASE"/>
    <property type="match status" value="1"/>
</dbReference>
<dbReference type="Gene3D" id="3.20.20.70">
    <property type="entry name" value="Aldolase class I"/>
    <property type="match status" value="1"/>
</dbReference>
<dbReference type="InterPro" id="IPR011060">
    <property type="entry name" value="RibuloseP-bd_barrel"/>
</dbReference>
<sequence>MTGALAGSPAPGGAGSPFQLLPAVDVSGRRAVQVVGGGPADPLTVARRWVGEGADRIHVVDLDRAFGRGSDLTYLAGLVHALPVPTQLSGGLDGPGAALEALATGAWRVNLAAGALRDPAALQALVAEHGARVAVGVDVVGDRVVARGSGVDLGPLPEVLDVLVETLRPAPPGAIVLADAGRDGRRTGVDVGLVRRVVAHLGSLAPVVASGGVAELDDLRALRAAGAAGAVLGSALYHGAFTLSQAKEAVA</sequence>
<keyword evidence="2 5" id="KW-0028">Amino-acid biosynthesis</keyword>
<dbReference type="Proteomes" id="UP001589613">
    <property type="component" value="Unassembled WGS sequence"/>
</dbReference>
<dbReference type="InterPro" id="IPR006062">
    <property type="entry name" value="His_biosynth"/>
</dbReference>
<dbReference type="RefSeq" id="WP_141337401.1">
    <property type="nucleotide sequence ID" value="NZ_JBHMAX010000002.1"/>
</dbReference>
<proteinExistence type="inferred from homology"/>
<dbReference type="InterPro" id="IPR013785">
    <property type="entry name" value="Aldolase_TIM"/>
</dbReference>
<comment type="caution">
    <text evidence="6">The sequence shown here is derived from an EMBL/GenBank/DDBJ whole genome shotgun (WGS) entry which is preliminary data.</text>
</comment>
<evidence type="ECO:0000256" key="1">
    <source>
        <dbReference type="ARBA" id="ARBA00009667"/>
    </source>
</evidence>
<reference evidence="6 7" key="1">
    <citation type="submission" date="2024-09" db="EMBL/GenBank/DDBJ databases">
        <authorList>
            <person name="Sun Q."/>
            <person name="Mori K."/>
        </authorList>
    </citation>
    <scope>NUCLEOTIDE SEQUENCE [LARGE SCALE GENOMIC DNA]</scope>
    <source>
        <strain evidence="6 7">JCM 12763</strain>
    </source>
</reference>